<evidence type="ECO:0000313" key="9">
    <source>
        <dbReference type="Proteomes" id="UP001292094"/>
    </source>
</evidence>
<dbReference type="InterPro" id="IPR006602">
    <property type="entry name" value="DM10_dom"/>
</dbReference>
<evidence type="ECO:0000256" key="3">
    <source>
        <dbReference type="ARBA" id="ARBA00022737"/>
    </source>
</evidence>
<evidence type="ECO:0000259" key="7">
    <source>
        <dbReference type="PROSITE" id="PS51336"/>
    </source>
</evidence>
<evidence type="ECO:0000256" key="5">
    <source>
        <dbReference type="ARBA" id="ARBA00023273"/>
    </source>
</evidence>
<keyword evidence="5" id="KW-0966">Cell projection</keyword>
<dbReference type="EMBL" id="JAWZYT010001506">
    <property type="protein sequence ID" value="KAK4311511.1"/>
    <property type="molecule type" value="Genomic_DNA"/>
</dbReference>
<dbReference type="GO" id="GO:0072686">
    <property type="term" value="C:mitotic spindle"/>
    <property type="evidence" value="ECO:0007669"/>
    <property type="project" value="TreeGrafter"/>
</dbReference>
<feature type="domain" description="DM10" evidence="7">
    <location>
        <begin position="386"/>
        <end position="494"/>
    </location>
</feature>
<dbReference type="GO" id="GO:0043014">
    <property type="term" value="F:alpha-tubulin binding"/>
    <property type="evidence" value="ECO:0007669"/>
    <property type="project" value="TreeGrafter"/>
</dbReference>
<keyword evidence="9" id="KW-1185">Reference proteome</keyword>
<evidence type="ECO:0000256" key="1">
    <source>
        <dbReference type="ARBA" id="ARBA00004430"/>
    </source>
</evidence>
<keyword evidence="4" id="KW-0206">Cytoskeleton</keyword>
<dbReference type="Proteomes" id="UP001292094">
    <property type="component" value="Unassembled WGS sequence"/>
</dbReference>
<feature type="region of interest" description="Disordered" evidence="6">
    <location>
        <begin position="348"/>
        <end position="378"/>
    </location>
</feature>
<dbReference type="GO" id="GO:0005930">
    <property type="term" value="C:axoneme"/>
    <property type="evidence" value="ECO:0007669"/>
    <property type="project" value="UniProtKB-SubCell"/>
</dbReference>
<feature type="region of interest" description="Disordered" evidence="6">
    <location>
        <begin position="423"/>
        <end position="447"/>
    </location>
</feature>
<proteinExistence type="predicted"/>
<dbReference type="PANTHER" id="PTHR12086">
    <property type="entry name" value="EF-HAND DOMAIN C-TERMINAL CONTAINING PROTEIN"/>
    <property type="match status" value="1"/>
</dbReference>
<comment type="caution">
    <text evidence="8">The sequence shown here is derived from an EMBL/GenBank/DDBJ whole genome shotgun (WGS) entry which is preliminary data.</text>
</comment>
<dbReference type="Pfam" id="PF06565">
    <property type="entry name" value="DM10_dom"/>
    <property type="match status" value="2"/>
</dbReference>
<keyword evidence="3" id="KW-0677">Repeat</keyword>
<dbReference type="GO" id="GO:0060285">
    <property type="term" value="P:cilium-dependent cell motility"/>
    <property type="evidence" value="ECO:0007669"/>
    <property type="project" value="TreeGrafter"/>
</dbReference>
<dbReference type="FunFam" id="2.30.29.170:FF:000004">
    <property type="entry name" value="EF-hand domain containing 2"/>
    <property type="match status" value="1"/>
</dbReference>
<protein>
    <recommendedName>
        <fullName evidence="7">DM10 domain-containing protein</fullName>
    </recommendedName>
</protein>
<sequence length="523" mass="58606">MSDLPLLPGFCLSHPQEKPRPLRQSLGWKKGVPLVREPDPPPLPLADQHDLERHERLLQFGVRRRLPSPPKFLPEWALLDKKVLRFRGYFSERVPETGQVCCVRPVVICYYLLDDALSVTEPRTPNSGLDQGRLLSRQRVPHPDGGFWHWTHLNLGTTLNLYGRRYVICDCDPFTKEYLLSEGTELGSSLPLPCDPYNLLRQSRAETPSRASDLRPHSAPAQPSAHRGPILKFDVLVEEGDEGAMSAVLLYRTDTLTVELRLPAHLHLPEIKRFSPVLLRPVKVPLRDSGMGAFVDIGEEGKAGEWLLPRHLIPPATVTIFGRRVLVMGCDAATQRFLLQHHGAGNIPSMRVVDTSKPDESGSSGKTQSDVVPRERPRRGLLDSDDATVLRFSAKLDSPGDEDGDRCFILSYHVVDATMELKERPRPGGLGGRLLSRSHVPKPKAGRDGHKTRWGYDFYTLDDLCIGSTIDIWGRHYLITGADLHVYNYTRQHEDKVSPQLLSSLLNFFGGEAKEEATGEVDN</sequence>
<comment type="subcellular location">
    <subcellularLocation>
        <location evidence="1">Cytoplasm</location>
        <location evidence="1">Cytoskeleton</location>
        <location evidence="1">Cilium axoneme</location>
    </subcellularLocation>
</comment>
<evidence type="ECO:0000256" key="2">
    <source>
        <dbReference type="ARBA" id="ARBA00022490"/>
    </source>
</evidence>
<reference evidence="8" key="1">
    <citation type="submission" date="2023-11" db="EMBL/GenBank/DDBJ databases">
        <title>Genome assemblies of two species of porcelain crab, Petrolisthes cinctipes and Petrolisthes manimaculis (Anomura: Porcellanidae).</title>
        <authorList>
            <person name="Angst P."/>
        </authorList>
    </citation>
    <scope>NUCLEOTIDE SEQUENCE</scope>
    <source>
        <strain evidence="8">PB745_02</strain>
        <tissue evidence="8">Gill</tissue>
    </source>
</reference>
<dbReference type="InterPro" id="IPR040193">
    <property type="entry name" value="EFHC1/EFHC2/EFHB"/>
</dbReference>
<name>A0AAE1U882_9EUCA</name>
<dbReference type="PANTHER" id="PTHR12086:SF9">
    <property type="entry name" value="EF-HAND DOMAIN-CONTAINING PROTEIN 1"/>
    <property type="match status" value="1"/>
</dbReference>
<evidence type="ECO:0000256" key="4">
    <source>
        <dbReference type="ARBA" id="ARBA00023212"/>
    </source>
</evidence>
<dbReference type="Gene3D" id="2.30.29.170">
    <property type="match status" value="2"/>
</dbReference>
<accession>A0AAE1U882</accession>
<evidence type="ECO:0000256" key="6">
    <source>
        <dbReference type="SAM" id="MobiDB-lite"/>
    </source>
</evidence>
<dbReference type="PROSITE" id="PS51336">
    <property type="entry name" value="DM10"/>
    <property type="match status" value="2"/>
</dbReference>
<dbReference type="SMART" id="SM00676">
    <property type="entry name" value="DM10"/>
    <property type="match status" value="2"/>
</dbReference>
<feature type="region of interest" description="Disordered" evidence="6">
    <location>
        <begin position="205"/>
        <end position="226"/>
    </location>
</feature>
<dbReference type="AlphaFoldDB" id="A0AAE1U882"/>
<evidence type="ECO:0000313" key="8">
    <source>
        <dbReference type="EMBL" id="KAK4311511.1"/>
    </source>
</evidence>
<feature type="domain" description="DM10" evidence="7">
    <location>
        <begin position="80"/>
        <end position="183"/>
    </location>
</feature>
<dbReference type="GO" id="GO:0000281">
    <property type="term" value="P:mitotic cytokinesis"/>
    <property type="evidence" value="ECO:0007669"/>
    <property type="project" value="TreeGrafter"/>
</dbReference>
<keyword evidence="2" id="KW-0963">Cytoplasm</keyword>
<gene>
    <name evidence="8" type="ORF">Pmani_016979</name>
</gene>
<dbReference type="GO" id="GO:0007052">
    <property type="term" value="P:mitotic spindle organization"/>
    <property type="evidence" value="ECO:0007669"/>
    <property type="project" value="TreeGrafter"/>
</dbReference>
<organism evidence="8 9">
    <name type="scientific">Petrolisthes manimaculis</name>
    <dbReference type="NCBI Taxonomy" id="1843537"/>
    <lineage>
        <taxon>Eukaryota</taxon>
        <taxon>Metazoa</taxon>
        <taxon>Ecdysozoa</taxon>
        <taxon>Arthropoda</taxon>
        <taxon>Crustacea</taxon>
        <taxon>Multicrustacea</taxon>
        <taxon>Malacostraca</taxon>
        <taxon>Eumalacostraca</taxon>
        <taxon>Eucarida</taxon>
        <taxon>Decapoda</taxon>
        <taxon>Pleocyemata</taxon>
        <taxon>Anomura</taxon>
        <taxon>Galatheoidea</taxon>
        <taxon>Porcellanidae</taxon>
        <taxon>Petrolisthes</taxon>
    </lineage>
</organism>
<feature type="compositionally biased region" description="Polar residues" evidence="6">
    <location>
        <begin position="361"/>
        <end position="370"/>
    </location>
</feature>